<evidence type="ECO:0000313" key="2">
    <source>
        <dbReference type="EMBL" id="WGM08283.1"/>
    </source>
</evidence>
<sequence length="68" mass="7617">MKVLSQQNESLDEICFRYYGTCIGTVERVLEVNPGLCNHPARLPMGVEIQLPEISAAPSNRSQVVLWD</sequence>
<protein>
    <submittedName>
        <fullName evidence="1 2">Tail protein X</fullName>
    </submittedName>
</protein>
<dbReference type="Pfam" id="PF05489">
    <property type="entry name" value="Phage_tail_X"/>
    <property type="match status" value="1"/>
</dbReference>
<keyword evidence="1" id="KW-0614">Plasmid</keyword>
<reference evidence="1 3" key="1">
    <citation type="submission" date="2019-03" db="EMBL/GenBank/DDBJ databases">
        <title>Long-read sequencing reveals hyperdense prophage content in a complex bacterial symbiont genome.</title>
        <authorList>
            <person name="Frost C.L."/>
            <person name="Siozios S."/>
            <person name="Nadal-Jimenez P."/>
            <person name="Brockhurst M.A."/>
            <person name="King K.C."/>
            <person name="Darby A.C."/>
            <person name="Hurst G.D.D."/>
        </authorList>
    </citation>
    <scope>NUCLEOTIDE SEQUENCE [LARGE SCALE GENOMIC DNA]</scope>
    <source>
        <strain evidence="1 3">FIN</strain>
        <plasmid evidence="1">pArsFIN13</plasmid>
        <plasmid evidence="3">parsfin13</plasmid>
    </source>
</reference>
<dbReference type="Proteomes" id="UP000295134">
    <property type="component" value="Plasmid pArsFIN13"/>
</dbReference>
<evidence type="ECO:0000313" key="3">
    <source>
        <dbReference type="Proteomes" id="UP000295134"/>
    </source>
</evidence>
<geneLocation type="plasmid" evidence="2 4">
    <name>paNv_CAN2</name>
</geneLocation>
<dbReference type="GeneID" id="39751654"/>
<accession>A0A4P7LCT2</accession>
<dbReference type="EMBL" id="CP038625">
    <property type="protein sequence ID" value="QBY46932.1"/>
    <property type="molecule type" value="Genomic_DNA"/>
</dbReference>
<dbReference type="EMBL" id="CP123525">
    <property type="protein sequence ID" value="WGM08283.1"/>
    <property type="molecule type" value="Genomic_DNA"/>
</dbReference>
<geneLocation type="plasmid" evidence="1">
    <name>pArsFIN13</name>
</geneLocation>
<dbReference type="Proteomes" id="UP001177592">
    <property type="component" value="Plasmid paNv_CAN2"/>
</dbReference>
<organism evidence="1 3">
    <name type="scientific">Arsenophonus nasoniae</name>
    <name type="common">son-killer infecting Nasonia vitripennis</name>
    <dbReference type="NCBI Taxonomy" id="638"/>
    <lineage>
        <taxon>Bacteria</taxon>
        <taxon>Pseudomonadati</taxon>
        <taxon>Pseudomonadota</taxon>
        <taxon>Gammaproteobacteria</taxon>
        <taxon>Enterobacterales</taxon>
        <taxon>Morganellaceae</taxon>
        <taxon>Arsenophonus</taxon>
    </lineage>
</organism>
<keyword evidence="4" id="KW-1185">Reference proteome</keyword>
<proteinExistence type="predicted"/>
<gene>
    <name evidence="1" type="ORF">ArsFIN_55430</name>
    <name evidence="2" type="ORF">QE258_22880</name>
</gene>
<evidence type="ECO:0000313" key="1">
    <source>
        <dbReference type="EMBL" id="QBY46932.1"/>
    </source>
</evidence>
<dbReference type="InterPro" id="IPR008861">
    <property type="entry name" value="GpX-like"/>
</dbReference>
<reference evidence="2" key="2">
    <citation type="submission" date="2023-04" db="EMBL/GenBank/DDBJ databases">
        <title>Genome dynamics across the evolutionary transition to endosymbiosis.</title>
        <authorList>
            <person name="Siozios S."/>
            <person name="Nadal-Jimenez P."/>
            <person name="Azagi T."/>
            <person name="Sprong H."/>
            <person name="Frost C.L."/>
            <person name="Parratt S.R."/>
            <person name="Taylor G."/>
            <person name="Brettell L."/>
            <person name="Lew K.C."/>
            <person name="Croft L."/>
            <person name="King K.C."/>
            <person name="Brockhurst M.A."/>
            <person name="Hypsa V."/>
            <person name="Novakova E."/>
            <person name="Darby A.C."/>
            <person name="Hurst G.D.D."/>
        </authorList>
    </citation>
    <scope>NUCLEOTIDE SEQUENCE</scope>
    <source>
        <strain evidence="2">ANv_CAN</strain>
        <plasmid evidence="2">paNv_CAN2</plasmid>
    </source>
</reference>
<evidence type="ECO:0000313" key="4">
    <source>
        <dbReference type="Proteomes" id="UP001177592"/>
    </source>
</evidence>
<dbReference type="KEGG" id="ans:ArsFIN_55430"/>
<dbReference type="AlphaFoldDB" id="A0A4P7LCT2"/>
<dbReference type="RefSeq" id="WP_026824260.1">
    <property type="nucleotide sequence ID" value="NZ_CP038625.1"/>
</dbReference>
<geneLocation type="plasmid" evidence="3">
    <name>parsfin13</name>
</geneLocation>
<name>A0A4P7LCT2_9GAMM</name>